<name>A0ACC1HKM8_9FUNG</name>
<comment type="caution">
    <text evidence="1">The sequence shown here is derived from an EMBL/GenBank/DDBJ whole genome shotgun (WGS) entry which is preliminary data.</text>
</comment>
<accession>A0ACC1HKM8</accession>
<organism evidence="1 2">
    <name type="scientific">Spiromyces aspiralis</name>
    <dbReference type="NCBI Taxonomy" id="68401"/>
    <lineage>
        <taxon>Eukaryota</taxon>
        <taxon>Fungi</taxon>
        <taxon>Fungi incertae sedis</taxon>
        <taxon>Zoopagomycota</taxon>
        <taxon>Kickxellomycotina</taxon>
        <taxon>Kickxellomycetes</taxon>
        <taxon>Kickxellales</taxon>
        <taxon>Kickxellaceae</taxon>
        <taxon>Spiromyces</taxon>
    </lineage>
</organism>
<reference evidence="1" key="1">
    <citation type="submission" date="2022-06" db="EMBL/GenBank/DDBJ databases">
        <title>Phylogenomic reconstructions and comparative analyses of Kickxellomycotina fungi.</title>
        <authorList>
            <person name="Reynolds N.K."/>
            <person name="Stajich J.E."/>
            <person name="Barry K."/>
            <person name="Grigoriev I.V."/>
            <person name="Crous P."/>
            <person name="Smith M.E."/>
        </authorList>
    </citation>
    <scope>NUCLEOTIDE SEQUENCE</scope>
    <source>
        <strain evidence="1">RSA 2271</strain>
    </source>
</reference>
<sequence length="184" mass="20635">MPHPPLLAQQQYPYRLPPGTSPNASESGPPPDQLRDQQQMGGGGEGGKRNRRPLQRKTIDYYGAVVRALETRIMTGTGNCQRFRFATPCVADPSYIIDLAPPRFIPFSEAVANLPTRLVQQAQNKARCPVNVIRWTPEGRRLLTGSSSGEFTMWNGLTFNFETIMQAHDKAVRAMEWSHNGKWL</sequence>
<gene>
    <name evidence="1" type="primary">PFS2</name>
    <name evidence="1" type="ORF">EV182_007557</name>
</gene>
<feature type="non-terminal residue" evidence="1">
    <location>
        <position position="184"/>
    </location>
</feature>
<dbReference type="EMBL" id="JAMZIH010003547">
    <property type="protein sequence ID" value="KAJ1676757.1"/>
    <property type="molecule type" value="Genomic_DNA"/>
</dbReference>
<protein>
    <submittedName>
        <fullName evidence="1">Pre-mRNA cleavage and polyadenylation factor (CPF) complex subunit</fullName>
    </submittedName>
</protein>
<proteinExistence type="predicted"/>
<keyword evidence="2" id="KW-1185">Reference proteome</keyword>
<evidence type="ECO:0000313" key="1">
    <source>
        <dbReference type="EMBL" id="KAJ1676757.1"/>
    </source>
</evidence>
<dbReference type="Proteomes" id="UP001145114">
    <property type="component" value="Unassembled WGS sequence"/>
</dbReference>
<evidence type="ECO:0000313" key="2">
    <source>
        <dbReference type="Proteomes" id="UP001145114"/>
    </source>
</evidence>